<dbReference type="RefSeq" id="WP_210220139.1">
    <property type="nucleotide sequence ID" value="NZ_CP072793.1"/>
</dbReference>
<sequence>MNRQQQLKDIGVVMAEKRQWQYIASGLLLALLLLMVVLMGKSHDTKTIFVPPNAELAQKPFWVADSGASPEYFQMTADYVAQLALTGDAKSAAYSIDRLMGVVHPSIRGVLKAELDAAALKMKAENVTQAFYPVEYSMGDNRPVVVIKGTLKTWVGDKLTSNRDALYRLTFSMEAGRIYLMEFVETSPHDPFNTAPANPTTGATS</sequence>
<dbReference type="AlphaFoldDB" id="A0A975IIH5"/>
<keyword evidence="3" id="KW-1185">Reference proteome</keyword>
<accession>A0A975IIH5</accession>
<dbReference type="Pfam" id="PF05309">
    <property type="entry name" value="TraE"/>
    <property type="match status" value="1"/>
</dbReference>
<proteinExistence type="predicted"/>
<evidence type="ECO:0008006" key="4">
    <source>
        <dbReference type="Google" id="ProtNLM"/>
    </source>
</evidence>
<feature type="transmembrane region" description="Helical" evidence="1">
    <location>
        <begin position="20"/>
        <end position="39"/>
    </location>
</feature>
<dbReference type="Proteomes" id="UP000672009">
    <property type="component" value="Chromosome"/>
</dbReference>
<keyword evidence="1" id="KW-0472">Membrane</keyword>
<evidence type="ECO:0000313" key="3">
    <source>
        <dbReference type="Proteomes" id="UP000672009"/>
    </source>
</evidence>
<evidence type="ECO:0000313" key="2">
    <source>
        <dbReference type="EMBL" id="QTR54663.1"/>
    </source>
</evidence>
<dbReference type="KEGG" id="tun:J9260_06125"/>
<organism evidence="2 3">
    <name type="scientific">Thiothrix unzii</name>
    <dbReference type="NCBI Taxonomy" id="111769"/>
    <lineage>
        <taxon>Bacteria</taxon>
        <taxon>Pseudomonadati</taxon>
        <taxon>Pseudomonadota</taxon>
        <taxon>Gammaproteobacteria</taxon>
        <taxon>Thiotrichales</taxon>
        <taxon>Thiotrichaceae</taxon>
        <taxon>Thiothrix</taxon>
    </lineage>
</organism>
<dbReference type="EMBL" id="CP072793">
    <property type="protein sequence ID" value="QTR54663.1"/>
    <property type="molecule type" value="Genomic_DNA"/>
</dbReference>
<dbReference type="InterPro" id="IPR007973">
    <property type="entry name" value="Pilus_assembly_TraE"/>
</dbReference>
<reference evidence="2" key="1">
    <citation type="submission" date="2021-04" db="EMBL/GenBank/DDBJ databases">
        <title>Genomics, taxonomy and metabolism of representatives of sulfur bacteria of the genus Thiothrix: Thiothrix fructosivorans QT, Thiothrix unzii A1T and three new species, Thiothrix subterranea sp. nov., Thiothrix litoralis sp. nov. and 'Candidatus Thiothrix anitrata' sp. nov.</title>
        <authorList>
            <person name="Ravin N.V."/>
            <person name="Smolyakov D."/>
            <person name="Rudenko T.S."/>
            <person name="Mardanov A.V."/>
            <person name="Beletsky A.V."/>
            <person name="Markov N.D."/>
            <person name="Fomenkov A.I."/>
            <person name="Roberts R.J."/>
            <person name="Karnachuk O.V."/>
            <person name="Novikov A."/>
            <person name="Grabovich M.Y."/>
        </authorList>
    </citation>
    <scope>NUCLEOTIDE SEQUENCE</scope>
    <source>
        <strain evidence="2">A1</strain>
    </source>
</reference>
<protein>
    <recommendedName>
        <fullName evidence="4">Type IV conjugative transfer system protein TraE</fullName>
    </recommendedName>
</protein>
<keyword evidence="1" id="KW-0812">Transmembrane</keyword>
<gene>
    <name evidence="2" type="ORF">J9260_06125</name>
</gene>
<keyword evidence="1" id="KW-1133">Transmembrane helix</keyword>
<name>A0A975IIH5_9GAMM</name>
<evidence type="ECO:0000256" key="1">
    <source>
        <dbReference type="SAM" id="Phobius"/>
    </source>
</evidence>